<gene>
    <name evidence="1" type="ORF">FHU36_001755</name>
</gene>
<reference evidence="1 2" key="1">
    <citation type="submission" date="2020-08" db="EMBL/GenBank/DDBJ databases">
        <title>Sequencing the genomes of 1000 actinobacteria strains.</title>
        <authorList>
            <person name="Klenk H.-P."/>
        </authorList>
    </citation>
    <scope>NUCLEOTIDE SEQUENCE [LARGE SCALE GENOMIC DNA]</scope>
    <source>
        <strain evidence="1 2">DSM 45913</strain>
    </source>
</reference>
<dbReference type="Proteomes" id="UP000583800">
    <property type="component" value="Unassembled WGS sequence"/>
</dbReference>
<dbReference type="EMBL" id="JACHJB010000001">
    <property type="protein sequence ID" value="MBB6345246.1"/>
    <property type="molecule type" value="Genomic_DNA"/>
</dbReference>
<organism evidence="1 2">
    <name type="scientific">Nonomuraea muscovyensis</name>
    <dbReference type="NCBI Taxonomy" id="1124761"/>
    <lineage>
        <taxon>Bacteria</taxon>
        <taxon>Bacillati</taxon>
        <taxon>Actinomycetota</taxon>
        <taxon>Actinomycetes</taxon>
        <taxon>Streptosporangiales</taxon>
        <taxon>Streptosporangiaceae</taxon>
        <taxon>Nonomuraea</taxon>
    </lineage>
</organism>
<name>A0A7X0EY19_9ACTN</name>
<protein>
    <submittedName>
        <fullName evidence="1">Uncharacterized protein</fullName>
    </submittedName>
</protein>
<dbReference type="AlphaFoldDB" id="A0A7X0EY19"/>
<comment type="caution">
    <text evidence="1">The sequence shown here is derived from an EMBL/GenBank/DDBJ whole genome shotgun (WGS) entry which is preliminary data.</text>
</comment>
<evidence type="ECO:0000313" key="1">
    <source>
        <dbReference type="EMBL" id="MBB6345246.1"/>
    </source>
</evidence>
<dbReference type="RefSeq" id="WP_185083228.1">
    <property type="nucleotide sequence ID" value="NZ_JACHJB010000001.1"/>
</dbReference>
<sequence length="313" mass="34991">MKGIFPYQVVLGEVTLAVDGAWLDDLPVPIDMISPIERAVALHDIQRPDWRAARLSVRVRGPEQELATGPWGRMSCVAMLTERRTNAHSAVRLRMVEPGEWVGYVELRRDHHGRRAELGACLVATVDDIPGRLIGAVDSPWTIDVQARTPVRREDVTTRWVDFGDDRHPWLRAYRSDPWAIDTTGDPPVLYLNSGFEGLRLLLESTRQSERAARDALAARIAMDMWSVLFDAAADQVDGSEWPVGWRGSVLRRMLPDVFPDCSPEDALRELAGASGGELRSRVLHAAAKQARMPATLGTFIRALHRTGHEEEQ</sequence>
<proteinExistence type="predicted"/>
<evidence type="ECO:0000313" key="2">
    <source>
        <dbReference type="Proteomes" id="UP000583800"/>
    </source>
</evidence>
<keyword evidence="2" id="KW-1185">Reference proteome</keyword>
<accession>A0A7X0EY19</accession>